<name>A0A7J5B293_9MICO</name>
<sequence length="242" mass="24899">MSSDFRSPSRRNVLTTAAWAAPVLAVATATPLVAASPNRCGTMAWTGTTRAGDVRTGTASTSSTSSSTITVTRATLAGSPQNPTAVDGNFSPLTTAGTGAGPVGALRMWQQSSAANVQARQRLTITSSRPLRQVKFLVYDFGRASATTSYSDALGTSGFAAASIVRQNTTSATIVGAGTVASPWSRSANWSAEPTSTVEVTLSSTTASVQSFTLEYSNAATTPVSGSGSQQWISLSNMEFCF</sequence>
<proteinExistence type="predicted"/>
<protein>
    <recommendedName>
        <fullName evidence="4">DNRLRE domain-containing protein</fullName>
    </recommendedName>
</protein>
<evidence type="ECO:0008006" key="4">
    <source>
        <dbReference type="Google" id="ProtNLM"/>
    </source>
</evidence>
<feature type="signal peptide" evidence="1">
    <location>
        <begin position="1"/>
        <end position="34"/>
    </location>
</feature>
<feature type="chain" id="PRO_5029724272" description="DNRLRE domain-containing protein" evidence="1">
    <location>
        <begin position="35"/>
        <end position="242"/>
    </location>
</feature>
<dbReference type="RefSeq" id="WP_151423810.1">
    <property type="nucleotide sequence ID" value="NZ_WBJX01000003.1"/>
</dbReference>
<gene>
    <name evidence="2" type="ORF">F8O03_10370</name>
</gene>
<dbReference type="Proteomes" id="UP000490386">
    <property type="component" value="Unassembled WGS sequence"/>
</dbReference>
<dbReference type="InterPro" id="IPR006311">
    <property type="entry name" value="TAT_signal"/>
</dbReference>
<keyword evidence="3" id="KW-1185">Reference proteome</keyword>
<dbReference type="OrthoDB" id="9963914at2"/>
<dbReference type="EMBL" id="WBJX01000003">
    <property type="protein sequence ID" value="KAB1637616.1"/>
    <property type="molecule type" value="Genomic_DNA"/>
</dbReference>
<accession>A0A7J5B293</accession>
<reference evidence="2 3" key="1">
    <citation type="submission" date="2019-09" db="EMBL/GenBank/DDBJ databases">
        <title>Phylogeny of genus Pseudoclavibacter and closely related genus.</title>
        <authorList>
            <person name="Li Y."/>
        </authorList>
    </citation>
    <scope>NUCLEOTIDE SEQUENCE [LARGE SCALE GENOMIC DNA]</scope>
    <source>
        <strain evidence="2 3">THG-MD12</strain>
    </source>
</reference>
<evidence type="ECO:0000256" key="1">
    <source>
        <dbReference type="SAM" id="SignalP"/>
    </source>
</evidence>
<keyword evidence="1" id="KW-0732">Signal</keyword>
<evidence type="ECO:0000313" key="2">
    <source>
        <dbReference type="EMBL" id="KAB1637616.1"/>
    </source>
</evidence>
<comment type="caution">
    <text evidence="2">The sequence shown here is derived from an EMBL/GenBank/DDBJ whole genome shotgun (WGS) entry which is preliminary data.</text>
</comment>
<dbReference type="PROSITE" id="PS51318">
    <property type="entry name" value="TAT"/>
    <property type="match status" value="1"/>
</dbReference>
<dbReference type="AlphaFoldDB" id="A0A7J5B293"/>
<organism evidence="2 3">
    <name type="scientific">Pseudoclavibacter terrae</name>
    <dbReference type="NCBI Taxonomy" id="1530195"/>
    <lineage>
        <taxon>Bacteria</taxon>
        <taxon>Bacillati</taxon>
        <taxon>Actinomycetota</taxon>
        <taxon>Actinomycetes</taxon>
        <taxon>Micrococcales</taxon>
        <taxon>Microbacteriaceae</taxon>
        <taxon>Pseudoclavibacter</taxon>
    </lineage>
</organism>
<evidence type="ECO:0000313" key="3">
    <source>
        <dbReference type="Proteomes" id="UP000490386"/>
    </source>
</evidence>